<evidence type="ECO:0000313" key="3">
    <source>
        <dbReference type="Proteomes" id="UP000325315"/>
    </source>
</evidence>
<feature type="signal peptide" evidence="1">
    <location>
        <begin position="1"/>
        <end position="23"/>
    </location>
</feature>
<gene>
    <name evidence="2" type="ORF">EPI10_011468</name>
</gene>
<comment type="caution">
    <text evidence="2">The sequence shown here is derived from an EMBL/GenBank/DDBJ whole genome shotgun (WGS) entry which is preliminary data.</text>
</comment>
<protein>
    <submittedName>
        <fullName evidence="2">Uncharacterized protein</fullName>
    </submittedName>
</protein>
<dbReference type="EMBL" id="SMMG02000004">
    <property type="protein sequence ID" value="KAA3477589.1"/>
    <property type="molecule type" value="Genomic_DNA"/>
</dbReference>
<accession>A0A5B6W6T7</accession>
<organism evidence="2 3">
    <name type="scientific">Gossypium australe</name>
    <dbReference type="NCBI Taxonomy" id="47621"/>
    <lineage>
        <taxon>Eukaryota</taxon>
        <taxon>Viridiplantae</taxon>
        <taxon>Streptophyta</taxon>
        <taxon>Embryophyta</taxon>
        <taxon>Tracheophyta</taxon>
        <taxon>Spermatophyta</taxon>
        <taxon>Magnoliopsida</taxon>
        <taxon>eudicotyledons</taxon>
        <taxon>Gunneridae</taxon>
        <taxon>Pentapetalae</taxon>
        <taxon>rosids</taxon>
        <taxon>malvids</taxon>
        <taxon>Malvales</taxon>
        <taxon>Malvaceae</taxon>
        <taxon>Malvoideae</taxon>
        <taxon>Gossypium</taxon>
    </lineage>
</organism>
<evidence type="ECO:0000313" key="2">
    <source>
        <dbReference type="EMBL" id="KAA3477589.1"/>
    </source>
</evidence>
<reference evidence="3" key="1">
    <citation type="journal article" date="2019" name="Plant Biotechnol. J.">
        <title>Genome sequencing of the Australian wild diploid species Gossypium australe highlights disease resistance and delayed gland morphogenesis.</title>
        <authorList>
            <person name="Cai Y."/>
            <person name="Cai X."/>
            <person name="Wang Q."/>
            <person name="Wang P."/>
            <person name="Zhang Y."/>
            <person name="Cai C."/>
            <person name="Xu Y."/>
            <person name="Wang K."/>
            <person name="Zhou Z."/>
            <person name="Wang C."/>
            <person name="Geng S."/>
            <person name="Li B."/>
            <person name="Dong Q."/>
            <person name="Hou Y."/>
            <person name="Wang H."/>
            <person name="Ai P."/>
            <person name="Liu Z."/>
            <person name="Yi F."/>
            <person name="Sun M."/>
            <person name="An G."/>
            <person name="Cheng J."/>
            <person name="Zhang Y."/>
            <person name="Shi Q."/>
            <person name="Xie Y."/>
            <person name="Shi X."/>
            <person name="Chang Y."/>
            <person name="Huang F."/>
            <person name="Chen Y."/>
            <person name="Hong S."/>
            <person name="Mi L."/>
            <person name="Sun Q."/>
            <person name="Zhang L."/>
            <person name="Zhou B."/>
            <person name="Peng R."/>
            <person name="Zhang X."/>
            <person name="Liu F."/>
        </authorList>
    </citation>
    <scope>NUCLEOTIDE SEQUENCE [LARGE SCALE GENOMIC DNA]</scope>
    <source>
        <strain evidence="3">cv. PA1801</strain>
    </source>
</reference>
<sequence length="124" mass="13966">MRPSFLNWATIFLLIRILYWSESFERNIRLRMISQQIFQELIDDSITLKKVTAANSISAPNPLFGCDTLISKWYTNGSFGNKGIFVCSKESSSMLSTLFSPRGVGAKAIKDMSSSSNKNLSRQD</sequence>
<dbReference type="AlphaFoldDB" id="A0A5B6W6T7"/>
<keyword evidence="1" id="KW-0732">Signal</keyword>
<name>A0A5B6W6T7_9ROSI</name>
<feature type="chain" id="PRO_5023075137" evidence="1">
    <location>
        <begin position="24"/>
        <end position="124"/>
    </location>
</feature>
<evidence type="ECO:0000256" key="1">
    <source>
        <dbReference type="SAM" id="SignalP"/>
    </source>
</evidence>
<dbReference type="Proteomes" id="UP000325315">
    <property type="component" value="Unassembled WGS sequence"/>
</dbReference>
<keyword evidence="3" id="KW-1185">Reference proteome</keyword>
<proteinExistence type="predicted"/>